<name>A0A8W8NFM1_MAGGI</name>
<dbReference type="PANTHER" id="PTHR33794">
    <property type="entry name" value="BACILLOLYSIN"/>
    <property type="match status" value="1"/>
</dbReference>
<dbReference type="Gene3D" id="3.10.450.490">
    <property type="match status" value="1"/>
</dbReference>
<organism evidence="9 10">
    <name type="scientific">Magallana gigas</name>
    <name type="common">Pacific oyster</name>
    <name type="synonym">Crassostrea gigas</name>
    <dbReference type="NCBI Taxonomy" id="29159"/>
    <lineage>
        <taxon>Eukaryota</taxon>
        <taxon>Metazoa</taxon>
        <taxon>Spiralia</taxon>
        <taxon>Lophotrochozoa</taxon>
        <taxon>Mollusca</taxon>
        <taxon>Bivalvia</taxon>
        <taxon>Autobranchia</taxon>
        <taxon>Pteriomorphia</taxon>
        <taxon>Ostreida</taxon>
        <taxon>Ostreoidea</taxon>
        <taxon>Ostreidae</taxon>
        <taxon>Magallana</taxon>
    </lineage>
</organism>
<protein>
    <submittedName>
        <fullName evidence="9">Uncharacterized protein</fullName>
    </submittedName>
</protein>
<dbReference type="OrthoDB" id="5332336at2759"/>
<dbReference type="InterPro" id="IPR050728">
    <property type="entry name" value="Zinc_Metalloprotease_M4"/>
</dbReference>
<dbReference type="InterPro" id="IPR013856">
    <property type="entry name" value="Peptidase_M4_domain"/>
</dbReference>
<dbReference type="Gene3D" id="3.10.450.40">
    <property type="match status" value="1"/>
</dbReference>
<dbReference type="SUPFAM" id="SSF55486">
    <property type="entry name" value="Metalloproteases ('zincins'), catalytic domain"/>
    <property type="match status" value="1"/>
</dbReference>
<dbReference type="GO" id="GO:0046872">
    <property type="term" value="F:metal ion binding"/>
    <property type="evidence" value="ECO:0007669"/>
    <property type="project" value="UniProtKB-KW"/>
</dbReference>
<keyword evidence="6" id="KW-0482">Metalloprotease</keyword>
<evidence type="ECO:0000259" key="7">
    <source>
        <dbReference type="Pfam" id="PF01447"/>
    </source>
</evidence>
<evidence type="ECO:0000313" key="9">
    <source>
        <dbReference type="EnsemblMetazoa" id="G5603.1:cds"/>
    </source>
</evidence>
<keyword evidence="2" id="KW-0645">Protease</keyword>
<dbReference type="GO" id="GO:0004222">
    <property type="term" value="F:metalloendopeptidase activity"/>
    <property type="evidence" value="ECO:0007669"/>
    <property type="project" value="InterPro"/>
</dbReference>
<evidence type="ECO:0000256" key="5">
    <source>
        <dbReference type="ARBA" id="ARBA00022833"/>
    </source>
</evidence>
<dbReference type="EnsemblMetazoa" id="G5603.1">
    <property type="protein sequence ID" value="G5603.1:cds"/>
    <property type="gene ID" value="G5603"/>
</dbReference>
<dbReference type="Pfam" id="PF01447">
    <property type="entry name" value="Peptidase_M4"/>
    <property type="match status" value="1"/>
</dbReference>
<evidence type="ECO:0000256" key="2">
    <source>
        <dbReference type="ARBA" id="ARBA00022670"/>
    </source>
</evidence>
<evidence type="ECO:0000256" key="1">
    <source>
        <dbReference type="ARBA" id="ARBA00009388"/>
    </source>
</evidence>
<dbReference type="EnsemblMetazoa" id="G5603.2">
    <property type="protein sequence ID" value="G5603.2:cds"/>
    <property type="gene ID" value="G5603"/>
</dbReference>
<keyword evidence="10" id="KW-1185">Reference proteome</keyword>
<reference evidence="9" key="1">
    <citation type="submission" date="2022-08" db="UniProtKB">
        <authorList>
            <consortium name="EnsemblMetazoa"/>
        </authorList>
    </citation>
    <scope>IDENTIFICATION</scope>
    <source>
        <strain evidence="9">05x7-T-G4-1.051#20</strain>
    </source>
</reference>
<dbReference type="PANTHER" id="PTHR33794:SF1">
    <property type="entry name" value="BACILLOLYSIN"/>
    <property type="match status" value="1"/>
</dbReference>
<feature type="domain" description="Peptidase M4 C-terminal" evidence="8">
    <location>
        <begin position="359"/>
        <end position="503"/>
    </location>
</feature>
<evidence type="ECO:0000313" key="10">
    <source>
        <dbReference type="Proteomes" id="UP000005408"/>
    </source>
</evidence>
<feature type="domain" description="Peptidase M4" evidence="7">
    <location>
        <begin position="229"/>
        <end position="355"/>
    </location>
</feature>
<dbReference type="AlphaFoldDB" id="A0A8W8NFM1"/>
<keyword evidence="4" id="KW-0378">Hydrolase</keyword>
<dbReference type="Proteomes" id="UP000005408">
    <property type="component" value="Unassembled WGS sequence"/>
</dbReference>
<dbReference type="Pfam" id="PF02868">
    <property type="entry name" value="Peptidase_M4_C"/>
    <property type="match status" value="1"/>
</dbReference>
<sequence>MYFVCFIVIYCSVLSEGYRKLNVVEKMNRIQNERKREISKTDNFSTIFTTQNNGLHILDKGDSAQKTKVIKYQEIFKSLPIYNAFVTEEFDSNTGAWTGQMSGEWYEELEQDITSVVPSLSKQQALSIAMSKANIKDPSVVKDRKIKLIIVLLNETGILCYDVTLLIVTPNKPMKRPGMFIDANSGQVIQTMVRLRQSKLINAAVGGNKKTKKIEYGNDFPLLKYSYDEMGEKCAFKSKYVEVYNLQNATELSEGATPYEFVCSKGVNDEVNGGFSPMSDAFFMGHRIFDMYKSWAHTALISDPPLKIWVHYGNLELEASYNGLSMVFGDGSVKHFYPLVTYDVFAHEAAHAFTEHHSYLEYENQSGAIDEAYSDLVGETFEYFITGTFNFHIGEQSDKLDNEAFRDMCDQNKDGKSIVHIKDYYDGIEVHLASGILNKVSCILIREPSFGIKKVFQTFTHANRFYWKPDTNFSVAACGILKATYDLGYDQAKVREAFMVVGISACKLDEYIRKIYGNTHISDLNAKENESIIFGVTSFTGQFIRIFTEGGTGDVDIYGNNEINFDIASSTYSSTNKGNMEVLQIRTKDCWKNHCYIHLLPKMNGFNKVTFQVEMI</sequence>
<dbReference type="OMA" id="VRMQQTY"/>
<dbReference type="Gene3D" id="3.10.170.10">
    <property type="match status" value="1"/>
</dbReference>
<dbReference type="InterPro" id="IPR023612">
    <property type="entry name" value="Peptidase_M4"/>
</dbReference>
<accession>A0A8W8NFM1</accession>
<evidence type="ECO:0000259" key="8">
    <source>
        <dbReference type="Pfam" id="PF02868"/>
    </source>
</evidence>
<dbReference type="PRINTS" id="PR00730">
    <property type="entry name" value="THERMOLYSIN"/>
</dbReference>
<proteinExistence type="inferred from homology"/>
<dbReference type="CDD" id="cd09597">
    <property type="entry name" value="M4_TLP"/>
    <property type="match status" value="1"/>
</dbReference>
<evidence type="ECO:0000256" key="6">
    <source>
        <dbReference type="ARBA" id="ARBA00023049"/>
    </source>
</evidence>
<dbReference type="Gene3D" id="1.10.390.10">
    <property type="entry name" value="Neutral Protease Domain 2"/>
    <property type="match status" value="1"/>
</dbReference>
<keyword evidence="3" id="KW-0479">Metal-binding</keyword>
<comment type="similarity">
    <text evidence="1">Belongs to the peptidase M4 family.</text>
</comment>
<evidence type="ECO:0000256" key="4">
    <source>
        <dbReference type="ARBA" id="ARBA00022801"/>
    </source>
</evidence>
<keyword evidence="5" id="KW-0862">Zinc</keyword>
<dbReference type="InterPro" id="IPR027268">
    <property type="entry name" value="Peptidase_M4/M1_CTD_sf"/>
</dbReference>
<evidence type="ECO:0000256" key="3">
    <source>
        <dbReference type="ARBA" id="ARBA00022723"/>
    </source>
</evidence>
<dbReference type="GO" id="GO:0006508">
    <property type="term" value="P:proteolysis"/>
    <property type="evidence" value="ECO:0007669"/>
    <property type="project" value="UniProtKB-KW"/>
</dbReference>
<dbReference type="InterPro" id="IPR001570">
    <property type="entry name" value="Peptidase_M4_C_domain"/>
</dbReference>